<feature type="region of interest" description="Disordered" evidence="1">
    <location>
        <begin position="38"/>
        <end position="59"/>
    </location>
</feature>
<reference evidence="2" key="1">
    <citation type="journal article" date="2022" name="Int. J. Mol. Sci.">
        <title>Draft Genome of Tanacetum Coccineum: Genomic Comparison of Closely Related Tanacetum-Family Plants.</title>
        <authorList>
            <person name="Yamashiro T."/>
            <person name="Shiraishi A."/>
            <person name="Nakayama K."/>
            <person name="Satake H."/>
        </authorList>
    </citation>
    <scope>NUCLEOTIDE SEQUENCE</scope>
</reference>
<reference evidence="2" key="2">
    <citation type="submission" date="2022-01" db="EMBL/GenBank/DDBJ databases">
        <authorList>
            <person name="Yamashiro T."/>
            <person name="Shiraishi A."/>
            <person name="Satake H."/>
            <person name="Nakayama K."/>
        </authorList>
    </citation>
    <scope>NUCLEOTIDE SEQUENCE</scope>
</reference>
<organism evidence="2 3">
    <name type="scientific">Tanacetum coccineum</name>
    <dbReference type="NCBI Taxonomy" id="301880"/>
    <lineage>
        <taxon>Eukaryota</taxon>
        <taxon>Viridiplantae</taxon>
        <taxon>Streptophyta</taxon>
        <taxon>Embryophyta</taxon>
        <taxon>Tracheophyta</taxon>
        <taxon>Spermatophyta</taxon>
        <taxon>Magnoliopsida</taxon>
        <taxon>eudicotyledons</taxon>
        <taxon>Gunneridae</taxon>
        <taxon>Pentapetalae</taxon>
        <taxon>asterids</taxon>
        <taxon>campanulids</taxon>
        <taxon>Asterales</taxon>
        <taxon>Asteraceae</taxon>
        <taxon>Asteroideae</taxon>
        <taxon>Anthemideae</taxon>
        <taxon>Anthemidinae</taxon>
        <taxon>Tanacetum</taxon>
    </lineage>
</organism>
<name>A0ABQ5B7P0_9ASTR</name>
<gene>
    <name evidence="2" type="ORF">Tco_0856880</name>
</gene>
<feature type="non-terminal residue" evidence="2">
    <location>
        <position position="412"/>
    </location>
</feature>
<dbReference type="EMBL" id="BQNB010012940">
    <property type="protein sequence ID" value="GJT09838.1"/>
    <property type="molecule type" value="Genomic_DNA"/>
</dbReference>
<evidence type="ECO:0000313" key="3">
    <source>
        <dbReference type="Proteomes" id="UP001151760"/>
    </source>
</evidence>
<accession>A0ABQ5B7P0</accession>
<sequence length="412" mass="46595">MWGYELHLEELYHTSKKGQIVSQGLVWSLGTGSLVQEAGSSTQEHRGQKSKDYRSCPKKETCGSNVRGLRLLKILPKRGRNLQEESEGLEAAETLAKVLTQRTKTYTRKVKTGLRRKLDADEVSTGEGINTGFTDVNTAFEKLISVMKHNSISKSELEQFDNSKGIGWSQVQEAASTILKKIGIHGGLRVLTVDLRELERKLLKRDYLKKLKPDELKEEFDKCVEKVEKFIPVNSELEALKLKRTGINLQADVFKKQKITDVPDITKDESKNKSESARSDIEEDIEAYMDERVDEPSLEEFQMGSIPQGSTPAKIVKWEKVWDDMSKLPSCTWVLFWAGRKKFGKLDDALHLLALATTGKFKRYGGLRALLSREESARASLQQRLKELLPESGGQDGRSRSRLILQRSEGLQ</sequence>
<comment type="caution">
    <text evidence="2">The sequence shown here is derived from an EMBL/GenBank/DDBJ whole genome shotgun (WGS) entry which is preliminary data.</text>
</comment>
<feature type="compositionally biased region" description="Basic and acidic residues" evidence="1">
    <location>
        <begin position="43"/>
        <end position="59"/>
    </location>
</feature>
<dbReference type="Proteomes" id="UP001151760">
    <property type="component" value="Unassembled WGS sequence"/>
</dbReference>
<protein>
    <submittedName>
        <fullName evidence="2">Uncharacterized protein</fullName>
    </submittedName>
</protein>
<proteinExistence type="predicted"/>
<evidence type="ECO:0000313" key="2">
    <source>
        <dbReference type="EMBL" id="GJT09838.1"/>
    </source>
</evidence>
<evidence type="ECO:0000256" key="1">
    <source>
        <dbReference type="SAM" id="MobiDB-lite"/>
    </source>
</evidence>
<keyword evidence="3" id="KW-1185">Reference proteome</keyword>